<comment type="caution">
    <text evidence="12">The sequence shown here is derived from an EMBL/GenBank/DDBJ whole genome shotgun (WGS) entry which is preliminary data.</text>
</comment>
<keyword evidence="8" id="KW-0378">Hydrolase</keyword>
<sequence>MNTPTLDRASLDDPLYYLHNARTVLQWVLTHHGDLLHPDEARQLEALLQLPTQAQALLMRMVMRKGELFRTSKLNYSEVTDMPAVAQALAEARFLELRPEITLSELCQLLTKAELVQLCQYQLPDIAVPRAAVKEQIIDILRPLAHPDEDVEPASARRMSYQGWWPEANDQLWQLSCMALFDLVRLLFFGNLRQDWSEFVLTELGHQRYERVDFTPSSRAFQTRQQVDIYLHLHQCREQLESREVVLAELLESVPAALDNPWLESRRARLLFSIGRQAERDQQQALALRCYEQSGHREAEIRTLRLLEKSATPMEVYQRAEAALQSATHADEQVYLYRILKRVAKKAGQPLRLPPAPADIPLQYISVPYPTGSTVELASATYFHHQGQQQGTSTRAFYVENTLFNGLFALLCWPALFAPLPGAFFHPFQSAAADLLRDDFVSRRQALFDECLHKLDDGSYQQQIQHYWQLKQGITTPFTYWPALEQPLLQLALQHLPAAQLKAIFLRLLQDIKQHRSGFPDLICFDADGHVRLIEVKGPGDRLQDHQRLWLEYFIELGMDVSVCHVSWLDNSNATPDEPALC</sequence>
<dbReference type="Pfam" id="PF18081">
    <property type="entry name" value="FANC_SAP"/>
    <property type="match status" value="1"/>
</dbReference>
<evidence type="ECO:0000313" key="13">
    <source>
        <dbReference type="Proteomes" id="UP000238196"/>
    </source>
</evidence>
<comment type="catalytic activity">
    <reaction evidence="1">
        <text>Hydrolytically removes 5'-nucleotides successively from the 3'-hydroxy termini of 3'-hydroxy-terminated oligonucleotides.</text>
        <dbReference type="EC" id="3.1.4.1"/>
    </reaction>
</comment>
<evidence type="ECO:0000256" key="2">
    <source>
        <dbReference type="ARBA" id="ARBA00001936"/>
    </source>
</evidence>
<proteinExistence type="inferred from homology"/>
<dbReference type="PANTHER" id="PTHR15749:SF4">
    <property type="entry name" value="FANCONI-ASSOCIATED NUCLEASE 1"/>
    <property type="match status" value="1"/>
</dbReference>
<dbReference type="EMBL" id="PRLP01000167">
    <property type="protein sequence ID" value="PPC74081.1"/>
    <property type="molecule type" value="Genomic_DNA"/>
</dbReference>
<dbReference type="GO" id="GO:0046872">
    <property type="term" value="F:metal ion binding"/>
    <property type="evidence" value="ECO:0007669"/>
    <property type="project" value="UniProtKB-KW"/>
</dbReference>
<evidence type="ECO:0000259" key="11">
    <source>
        <dbReference type="SMART" id="SM00990"/>
    </source>
</evidence>
<dbReference type="InterPro" id="IPR033315">
    <property type="entry name" value="Fan1-like"/>
</dbReference>
<dbReference type="Pfam" id="PF08774">
    <property type="entry name" value="VRR_NUC"/>
    <property type="match status" value="1"/>
</dbReference>
<evidence type="ECO:0000256" key="7">
    <source>
        <dbReference type="ARBA" id="ARBA00022723"/>
    </source>
</evidence>
<dbReference type="GO" id="GO:0004528">
    <property type="term" value="F:phosphodiesterase I activity"/>
    <property type="evidence" value="ECO:0007669"/>
    <property type="project" value="UniProtKB-EC"/>
</dbReference>
<keyword evidence="6" id="KW-0540">Nuclease</keyword>
<dbReference type="OrthoDB" id="9803913at2"/>
<keyword evidence="7" id="KW-0479">Metal-binding</keyword>
<accession>A0A2S5KGZ5</accession>
<dbReference type="InterPro" id="IPR011856">
    <property type="entry name" value="tRNA_endonuc-like_dom_sf"/>
</dbReference>
<protein>
    <recommendedName>
        <fullName evidence="5">phosphodiesterase I</fullName>
        <ecNumber evidence="5">3.1.4.1</ecNumber>
    </recommendedName>
</protein>
<name>A0A2S5KGZ5_9PROT</name>
<comment type="cofactor">
    <cofactor evidence="3">
        <name>Mg(2+)</name>
        <dbReference type="ChEBI" id="CHEBI:18420"/>
    </cofactor>
</comment>
<dbReference type="InterPro" id="IPR040603">
    <property type="entry name" value="FAN1_SAP_bact"/>
</dbReference>
<dbReference type="InterPro" id="IPR014883">
    <property type="entry name" value="VRR_NUC"/>
</dbReference>
<dbReference type="InterPro" id="IPR049125">
    <property type="entry name" value="FAN1-like_WH"/>
</dbReference>
<dbReference type="SMART" id="SM00990">
    <property type="entry name" value="VRR_NUC"/>
    <property type="match status" value="1"/>
</dbReference>
<evidence type="ECO:0000256" key="3">
    <source>
        <dbReference type="ARBA" id="ARBA00001946"/>
    </source>
</evidence>
<reference evidence="12 13" key="1">
    <citation type="submission" date="2018-02" db="EMBL/GenBank/DDBJ databases">
        <title>novel marine gammaproteobacteria from coastal saline agro ecosystem.</title>
        <authorList>
            <person name="Krishnan R."/>
            <person name="Ramesh Kumar N."/>
        </authorList>
    </citation>
    <scope>NUCLEOTIDE SEQUENCE [LARGE SCALE GENOMIC DNA]</scope>
    <source>
        <strain evidence="12 13">228</strain>
    </source>
</reference>
<feature type="domain" description="VRR-NUC" evidence="11">
    <location>
        <begin position="455"/>
        <end position="568"/>
    </location>
</feature>
<keyword evidence="9" id="KW-0460">Magnesium</keyword>
<dbReference type="GO" id="GO:0036297">
    <property type="term" value="P:interstrand cross-link repair"/>
    <property type="evidence" value="ECO:0007669"/>
    <property type="project" value="InterPro"/>
</dbReference>
<evidence type="ECO:0000256" key="8">
    <source>
        <dbReference type="ARBA" id="ARBA00022801"/>
    </source>
</evidence>
<dbReference type="Gene3D" id="3.40.1350.10">
    <property type="match status" value="1"/>
</dbReference>
<comment type="cofactor">
    <cofactor evidence="2">
        <name>Mn(2+)</name>
        <dbReference type="ChEBI" id="CHEBI:29035"/>
    </cofactor>
</comment>
<evidence type="ECO:0000256" key="5">
    <source>
        <dbReference type="ARBA" id="ARBA00012029"/>
    </source>
</evidence>
<organism evidence="12 13">
    <name type="scientific">Proteobacteria bacterium 228</name>
    <dbReference type="NCBI Taxonomy" id="2083153"/>
    <lineage>
        <taxon>Bacteria</taxon>
        <taxon>Pseudomonadati</taxon>
        <taxon>Pseudomonadota</taxon>
    </lineage>
</organism>
<dbReference type="GO" id="GO:0003676">
    <property type="term" value="F:nucleic acid binding"/>
    <property type="evidence" value="ECO:0007669"/>
    <property type="project" value="InterPro"/>
</dbReference>
<evidence type="ECO:0000256" key="4">
    <source>
        <dbReference type="ARBA" id="ARBA00005533"/>
    </source>
</evidence>
<evidence type="ECO:0000256" key="6">
    <source>
        <dbReference type="ARBA" id="ARBA00022722"/>
    </source>
</evidence>
<keyword evidence="10" id="KW-0464">Manganese</keyword>
<evidence type="ECO:0000256" key="9">
    <source>
        <dbReference type="ARBA" id="ARBA00022842"/>
    </source>
</evidence>
<comment type="similarity">
    <text evidence="4">Belongs to the FAN1 family.</text>
</comment>
<dbReference type="AlphaFoldDB" id="A0A2S5KGZ5"/>
<dbReference type="EC" id="3.1.4.1" evidence="5"/>
<evidence type="ECO:0000313" key="12">
    <source>
        <dbReference type="EMBL" id="PPC74081.1"/>
    </source>
</evidence>
<evidence type="ECO:0000256" key="10">
    <source>
        <dbReference type="ARBA" id="ARBA00023211"/>
    </source>
</evidence>
<gene>
    <name evidence="12" type="ORF">C4K68_27060</name>
</gene>
<dbReference type="PANTHER" id="PTHR15749">
    <property type="entry name" value="FANCONI-ASSOCIATED NUCLEASE 1"/>
    <property type="match status" value="1"/>
</dbReference>
<evidence type="ECO:0000256" key="1">
    <source>
        <dbReference type="ARBA" id="ARBA00000983"/>
    </source>
</evidence>
<dbReference type="Pfam" id="PF21315">
    <property type="entry name" value="FAN1_HTH"/>
    <property type="match status" value="1"/>
</dbReference>
<dbReference type="Proteomes" id="UP000238196">
    <property type="component" value="Unassembled WGS sequence"/>
</dbReference>